<dbReference type="EMBL" id="CP139781">
    <property type="protein sequence ID" value="WRQ88294.1"/>
    <property type="molecule type" value="Genomic_DNA"/>
</dbReference>
<accession>A0ABZ1C9M0</accession>
<dbReference type="RefSeq" id="WP_221032415.1">
    <property type="nucleotide sequence ID" value="NZ_CP139781.1"/>
</dbReference>
<dbReference type="Proteomes" id="UP000738431">
    <property type="component" value="Chromosome"/>
</dbReference>
<reference evidence="2 3" key="1">
    <citation type="submission" date="2021-08" db="EMBL/GenBank/DDBJ databases">
        <authorList>
            <person name="Zhang D."/>
            <person name="Zhang A."/>
            <person name="Wang L."/>
        </authorList>
    </citation>
    <scope>NUCLEOTIDE SEQUENCE [LARGE SCALE GENOMIC DNA]</scope>
    <source>
        <strain evidence="2 3">WL0086</strain>
    </source>
</reference>
<protein>
    <submittedName>
        <fullName evidence="2">Uncharacterized protein</fullName>
    </submittedName>
</protein>
<feature type="region of interest" description="Disordered" evidence="1">
    <location>
        <begin position="36"/>
        <end position="69"/>
    </location>
</feature>
<evidence type="ECO:0000256" key="1">
    <source>
        <dbReference type="SAM" id="MobiDB-lite"/>
    </source>
</evidence>
<evidence type="ECO:0000313" key="3">
    <source>
        <dbReference type="Proteomes" id="UP000738431"/>
    </source>
</evidence>
<evidence type="ECO:0000313" key="2">
    <source>
        <dbReference type="EMBL" id="WRQ88294.1"/>
    </source>
</evidence>
<name>A0ABZ1C9M0_9BACT</name>
<reference evidence="2 3" key="2">
    <citation type="submission" date="2023-12" db="EMBL/GenBank/DDBJ databases">
        <title>Description of an unclassified Opitutus bacterium of Verrucomicrobiota.</title>
        <authorList>
            <person name="Zhang D.-F."/>
        </authorList>
    </citation>
    <scope>NUCLEOTIDE SEQUENCE [LARGE SCALE GENOMIC DNA]</scope>
    <source>
        <strain evidence="2 3">WL0086</strain>
    </source>
</reference>
<keyword evidence="3" id="KW-1185">Reference proteome</keyword>
<sequence>MFPVIAAVATVSAFAQEPSYRREAAALFPRFDPHYSEAKTEATPPTPAPESAPEPSSTGGVKPAPRPRLERIPPLVLEVNQQYLARVAAGEEVEEPSADGDIVRMPEVTVESKRLPSWPLPRLQVEQPKGEGDKVVIEEFMTDAAKAEALIRKHLGPFDRLLFNRFDILGTKAKRAEDAEARAQFARAMNDLITAIEQSAIWGVTDEEREQLREEYYNLMVNRPQ</sequence>
<proteinExistence type="predicted"/>
<organism evidence="2 3">
    <name type="scientific">Actomonas aquatica</name>
    <dbReference type="NCBI Taxonomy" id="2866162"/>
    <lineage>
        <taxon>Bacteria</taxon>
        <taxon>Pseudomonadati</taxon>
        <taxon>Verrucomicrobiota</taxon>
        <taxon>Opitutia</taxon>
        <taxon>Opitutales</taxon>
        <taxon>Opitutaceae</taxon>
        <taxon>Actomonas</taxon>
    </lineage>
</organism>
<gene>
    <name evidence="2" type="ORF">K1X11_002680</name>
</gene>